<sequence>MTNRSNTGDQEDTSNLPMCSRNINELLDKLEEGSLPNIILNNNATGDLDGISTYNPRIGELSRPGIEEGPLWAPDWRVHYTSQGSNEGAPPHTLSHVQKLDDSFSFYDTRVFHPPPSPNEYLHPSIEICKLEAAHLLKENIEELLNNVPFPELILSGDFNMNLLGTELYEEAITVQNTFWQIPDQGREGD</sequence>
<organism evidence="1 2">
    <name type="scientific">Pleurodeles waltl</name>
    <name type="common">Iberian ribbed newt</name>
    <dbReference type="NCBI Taxonomy" id="8319"/>
    <lineage>
        <taxon>Eukaryota</taxon>
        <taxon>Metazoa</taxon>
        <taxon>Chordata</taxon>
        <taxon>Craniata</taxon>
        <taxon>Vertebrata</taxon>
        <taxon>Euteleostomi</taxon>
        <taxon>Amphibia</taxon>
        <taxon>Batrachia</taxon>
        <taxon>Caudata</taxon>
        <taxon>Salamandroidea</taxon>
        <taxon>Salamandridae</taxon>
        <taxon>Pleurodelinae</taxon>
        <taxon>Pleurodeles</taxon>
    </lineage>
</organism>
<protein>
    <recommendedName>
        <fullName evidence="3">Endonuclease/exonuclease/phosphatase domain-containing protein</fullName>
    </recommendedName>
</protein>
<gene>
    <name evidence="1" type="ORF">NDU88_003543</name>
</gene>
<dbReference type="EMBL" id="JANPWB010000014">
    <property type="protein sequence ID" value="KAJ1098432.1"/>
    <property type="molecule type" value="Genomic_DNA"/>
</dbReference>
<name>A0AAV7M7C1_PLEWA</name>
<evidence type="ECO:0000313" key="2">
    <source>
        <dbReference type="Proteomes" id="UP001066276"/>
    </source>
</evidence>
<reference evidence="1" key="1">
    <citation type="journal article" date="2022" name="bioRxiv">
        <title>Sequencing and chromosome-scale assembly of the giantPleurodeles waltlgenome.</title>
        <authorList>
            <person name="Brown T."/>
            <person name="Elewa A."/>
            <person name="Iarovenko S."/>
            <person name="Subramanian E."/>
            <person name="Araus A.J."/>
            <person name="Petzold A."/>
            <person name="Susuki M."/>
            <person name="Suzuki K.-i.T."/>
            <person name="Hayashi T."/>
            <person name="Toyoda A."/>
            <person name="Oliveira C."/>
            <person name="Osipova E."/>
            <person name="Leigh N.D."/>
            <person name="Simon A."/>
            <person name="Yun M.H."/>
        </authorList>
    </citation>
    <scope>NUCLEOTIDE SEQUENCE</scope>
    <source>
        <strain evidence="1">20211129_DDA</strain>
        <tissue evidence="1">Liver</tissue>
    </source>
</reference>
<dbReference type="AlphaFoldDB" id="A0AAV7M7C1"/>
<evidence type="ECO:0000313" key="1">
    <source>
        <dbReference type="EMBL" id="KAJ1098432.1"/>
    </source>
</evidence>
<keyword evidence="2" id="KW-1185">Reference proteome</keyword>
<proteinExistence type="predicted"/>
<evidence type="ECO:0008006" key="3">
    <source>
        <dbReference type="Google" id="ProtNLM"/>
    </source>
</evidence>
<accession>A0AAV7M7C1</accession>
<dbReference type="Proteomes" id="UP001066276">
    <property type="component" value="Chromosome 10"/>
</dbReference>
<comment type="caution">
    <text evidence="1">The sequence shown here is derived from an EMBL/GenBank/DDBJ whole genome shotgun (WGS) entry which is preliminary data.</text>
</comment>